<dbReference type="Proteomes" id="UP000030689">
    <property type="component" value="Unassembled WGS sequence"/>
</dbReference>
<dbReference type="InterPro" id="IPR017451">
    <property type="entry name" value="F-box-assoc_interact_dom"/>
</dbReference>
<accession>V4LQ13</accession>
<feature type="domain" description="F-box associated beta-propeller type 3" evidence="1">
    <location>
        <begin position="43"/>
        <end position="258"/>
    </location>
</feature>
<name>V4LQ13_EUTSA</name>
<dbReference type="PANTHER" id="PTHR31111">
    <property type="entry name" value="BNAA05G37150D PROTEIN-RELATED"/>
    <property type="match status" value="1"/>
</dbReference>
<evidence type="ECO:0000313" key="3">
    <source>
        <dbReference type="Proteomes" id="UP000030689"/>
    </source>
</evidence>
<proteinExistence type="predicted"/>
<organism evidence="2 3">
    <name type="scientific">Eutrema salsugineum</name>
    <name type="common">Saltwater cress</name>
    <name type="synonym">Sisymbrium salsugineum</name>
    <dbReference type="NCBI Taxonomy" id="72664"/>
    <lineage>
        <taxon>Eukaryota</taxon>
        <taxon>Viridiplantae</taxon>
        <taxon>Streptophyta</taxon>
        <taxon>Embryophyta</taxon>
        <taxon>Tracheophyta</taxon>
        <taxon>Spermatophyta</taxon>
        <taxon>Magnoliopsida</taxon>
        <taxon>eudicotyledons</taxon>
        <taxon>Gunneridae</taxon>
        <taxon>Pentapetalae</taxon>
        <taxon>rosids</taxon>
        <taxon>malvids</taxon>
        <taxon>Brassicales</taxon>
        <taxon>Brassicaceae</taxon>
        <taxon>Eutremeae</taxon>
        <taxon>Eutrema</taxon>
    </lineage>
</organism>
<dbReference type="PANTHER" id="PTHR31111:SF47">
    <property type="entry name" value="F-BOX ASSOCIATED UBIQUITINATION EFFECTOR FAMILY PROTEIN"/>
    <property type="match status" value="1"/>
</dbReference>
<dbReference type="Pfam" id="PF08268">
    <property type="entry name" value="FBA_3"/>
    <property type="match status" value="1"/>
</dbReference>
<dbReference type="KEGG" id="eus:EUTSA_v10011107mg"/>
<feature type="non-terminal residue" evidence="2">
    <location>
        <position position="1"/>
    </location>
</feature>
<dbReference type="AlphaFoldDB" id="V4LQ13"/>
<dbReference type="Gramene" id="ESQ45894">
    <property type="protein sequence ID" value="ESQ45894"/>
    <property type="gene ID" value="EUTSA_v10011107mg"/>
</dbReference>
<evidence type="ECO:0000259" key="1">
    <source>
        <dbReference type="Pfam" id="PF08268"/>
    </source>
</evidence>
<dbReference type="NCBIfam" id="TIGR01640">
    <property type="entry name" value="F_box_assoc_1"/>
    <property type="match status" value="2"/>
</dbReference>
<protein>
    <recommendedName>
        <fullName evidence="1">F-box associated beta-propeller type 3 domain-containing protein</fullName>
    </recommendedName>
</protein>
<evidence type="ECO:0000313" key="2">
    <source>
        <dbReference type="EMBL" id="ESQ45894.1"/>
    </source>
</evidence>
<gene>
    <name evidence="2" type="ORF">EUTSA_v10011107mg</name>
</gene>
<dbReference type="InterPro" id="IPR013187">
    <property type="entry name" value="F-box-assoc_dom_typ3"/>
</dbReference>
<keyword evidence="3" id="KW-1185">Reference proteome</keyword>
<reference evidence="2 3" key="1">
    <citation type="journal article" date="2013" name="Front. Plant Sci.">
        <title>The Reference Genome of the Halophytic Plant Eutrema salsugineum.</title>
        <authorList>
            <person name="Yang R."/>
            <person name="Jarvis D.E."/>
            <person name="Chen H."/>
            <person name="Beilstein M.A."/>
            <person name="Grimwood J."/>
            <person name="Jenkins J."/>
            <person name="Shu S."/>
            <person name="Prochnik S."/>
            <person name="Xin M."/>
            <person name="Ma C."/>
            <person name="Schmutz J."/>
            <person name="Wing R.A."/>
            <person name="Mitchell-Olds T."/>
            <person name="Schumaker K.S."/>
            <person name="Wang X."/>
        </authorList>
    </citation>
    <scope>NUCLEOTIDE SEQUENCE [LARGE SCALE GENOMIC DNA]</scope>
</reference>
<dbReference type="EMBL" id="KI517435">
    <property type="protein sequence ID" value="ESQ45894.1"/>
    <property type="molecule type" value="Genomic_DNA"/>
</dbReference>
<sequence length="266" mass="30483">LLLVLLPNSDASSSSLYCVPYKYLSLLKSVGRVMYRGMICVGSRLKVQVFPQFKFKIDPERYDYNFGCDPVEDQYKVLAIDAWASRGEHKVLVVGRDRAWREAQCVACPHVSHTSGLYMNGTVYYGAARKDIVCPNSSIIVCFDVRLETFNIIQVPSKVLTSMGYMSMWFHYPWVDTSDNDTDKTLINYRGKIGVVENPRLKGSFRMWVVEDAEKEEWSMSTFHLPESAADGLAYMVMDTFSNGEICLVLKKLSDLFYYYESFMLL</sequence>